<feature type="signal peptide" evidence="1">
    <location>
        <begin position="1"/>
        <end position="21"/>
    </location>
</feature>
<dbReference type="AlphaFoldDB" id="A0A223RZV8"/>
<feature type="chain" id="PRO_5038500679" description="DUF3168 domain-containing protein" evidence="1">
    <location>
        <begin position="22"/>
        <end position="138"/>
    </location>
</feature>
<keyword evidence="1" id="KW-0732">Signal</keyword>
<protein>
    <recommendedName>
        <fullName evidence="4">DUF3168 domain-containing protein</fullName>
    </recommendedName>
</protein>
<keyword evidence="3" id="KW-1185">Reference proteome</keyword>
<dbReference type="KEGG" id="ngv:CDO52_00185"/>
<dbReference type="Proteomes" id="UP000215005">
    <property type="component" value="Chromosome"/>
</dbReference>
<dbReference type="RefSeq" id="WP_017619391.1">
    <property type="nucleotide sequence ID" value="NZ_ANBG01000240.1"/>
</dbReference>
<accession>A0A223RZV8</accession>
<evidence type="ECO:0000256" key="1">
    <source>
        <dbReference type="SAM" id="SignalP"/>
    </source>
</evidence>
<proteinExistence type="predicted"/>
<gene>
    <name evidence="2" type="ORF">CDO52_00185</name>
</gene>
<reference evidence="2 3" key="1">
    <citation type="submission" date="2017-08" db="EMBL/GenBank/DDBJ databases">
        <title>The complete genome sequence of Nocardiopsis gilva YIM 90087.</title>
        <authorList>
            <person name="Yin M."/>
            <person name="Tang S."/>
        </authorList>
    </citation>
    <scope>NUCLEOTIDE SEQUENCE [LARGE SCALE GENOMIC DNA]</scope>
    <source>
        <strain evidence="2 3">YIM 90087</strain>
    </source>
</reference>
<dbReference type="EMBL" id="CP022753">
    <property type="protein sequence ID" value="ASU81406.1"/>
    <property type="molecule type" value="Genomic_DNA"/>
</dbReference>
<sequence length="138" mass="15068">MGRRLPRVNALLLAVLRSALAPRVAVGTRIPGRMRYPFVLARRVGGAAPDPRLFYDVALVDVQVWATSDAEAEDIAQQSRGALADAARPPQWAFPGLGHIQHFSEEAAPVDIPSDAEDHGIYRYQATYTLTVRPPRAA</sequence>
<organism evidence="2 3">
    <name type="scientific">Nocardiopsis gilva YIM 90087</name>
    <dbReference type="NCBI Taxonomy" id="1235441"/>
    <lineage>
        <taxon>Bacteria</taxon>
        <taxon>Bacillati</taxon>
        <taxon>Actinomycetota</taxon>
        <taxon>Actinomycetes</taxon>
        <taxon>Streptosporangiales</taxon>
        <taxon>Nocardiopsidaceae</taxon>
        <taxon>Nocardiopsis</taxon>
    </lineage>
</organism>
<evidence type="ECO:0008006" key="4">
    <source>
        <dbReference type="Google" id="ProtNLM"/>
    </source>
</evidence>
<evidence type="ECO:0000313" key="3">
    <source>
        <dbReference type="Proteomes" id="UP000215005"/>
    </source>
</evidence>
<evidence type="ECO:0000313" key="2">
    <source>
        <dbReference type="EMBL" id="ASU81406.1"/>
    </source>
</evidence>
<name>A0A223RZV8_9ACTN</name>